<evidence type="ECO:0000256" key="1">
    <source>
        <dbReference type="ARBA" id="ARBA00008791"/>
    </source>
</evidence>
<dbReference type="InterPro" id="IPR006016">
    <property type="entry name" value="UspA"/>
</dbReference>
<dbReference type="PRINTS" id="PR01438">
    <property type="entry name" value="UNVRSLSTRESS"/>
</dbReference>
<reference evidence="3 4" key="1">
    <citation type="submission" date="2018-09" db="EMBL/GenBank/DDBJ databases">
        <authorList>
            <person name="Zhu H."/>
        </authorList>
    </citation>
    <scope>NUCLEOTIDE SEQUENCE [LARGE SCALE GENOMIC DNA]</scope>
    <source>
        <strain evidence="3 4">K2R01-6</strain>
    </source>
</reference>
<dbReference type="EMBL" id="QYUM01000003">
    <property type="protein sequence ID" value="RJF90954.1"/>
    <property type="molecule type" value="Genomic_DNA"/>
</dbReference>
<dbReference type="RefSeq" id="WP_119762591.1">
    <property type="nucleotide sequence ID" value="NZ_QYUM01000003.1"/>
</dbReference>
<sequence length="270" mass="29324">MKTILLHVHDDAGQEARLQASLDIARATEGHISCAQITPLEYFVGTDPFGGMYAVKEVLAKLRTQETLERARLEARLETEGVSWDWRQFDGNVVQTLVSYARLADVVVLSQPMRNGDPLTEPIPVVPDVAIHARAPILSVPVKAQALNVAGKAMIAWNGSYEAAHALRFALPLLRLAESVHLVEISDDAREFPSTAATDYLSRHGIAAEMQEIPRAGRDAGAALLHQAAELGASYVVMGAYGHSRLREMMLGGVTRKLLGESPIPLLLAH</sequence>
<evidence type="ECO:0000313" key="3">
    <source>
        <dbReference type="EMBL" id="RJF90954.1"/>
    </source>
</evidence>
<feature type="domain" description="UspA" evidence="2">
    <location>
        <begin position="154"/>
        <end position="269"/>
    </location>
</feature>
<proteinExistence type="inferred from homology"/>
<dbReference type="Proteomes" id="UP000286100">
    <property type="component" value="Unassembled WGS sequence"/>
</dbReference>
<dbReference type="AlphaFoldDB" id="A0A418WLM3"/>
<comment type="similarity">
    <text evidence="1">Belongs to the universal stress protein A family.</text>
</comment>
<dbReference type="PANTHER" id="PTHR46268">
    <property type="entry name" value="STRESS RESPONSE PROTEIN NHAX"/>
    <property type="match status" value="1"/>
</dbReference>
<evidence type="ECO:0000313" key="4">
    <source>
        <dbReference type="Proteomes" id="UP000286100"/>
    </source>
</evidence>
<dbReference type="SUPFAM" id="SSF52402">
    <property type="entry name" value="Adenine nucleotide alpha hydrolases-like"/>
    <property type="match status" value="2"/>
</dbReference>
<dbReference type="Pfam" id="PF00582">
    <property type="entry name" value="Usp"/>
    <property type="match status" value="1"/>
</dbReference>
<dbReference type="CDD" id="cd00293">
    <property type="entry name" value="USP-like"/>
    <property type="match status" value="1"/>
</dbReference>
<accession>A0A418WLM3</accession>
<gene>
    <name evidence="3" type="ORF">D3876_12420</name>
</gene>
<comment type="caution">
    <text evidence="3">The sequence shown here is derived from an EMBL/GenBank/DDBJ whole genome shotgun (WGS) entry which is preliminary data.</text>
</comment>
<protein>
    <submittedName>
        <fullName evidence="3">Universal stress protein</fullName>
    </submittedName>
</protein>
<dbReference type="OrthoDB" id="9804721at2"/>
<keyword evidence="4" id="KW-1185">Reference proteome</keyword>
<dbReference type="Gene3D" id="3.40.50.12370">
    <property type="match status" value="1"/>
</dbReference>
<evidence type="ECO:0000259" key="2">
    <source>
        <dbReference type="Pfam" id="PF00582"/>
    </source>
</evidence>
<dbReference type="PANTHER" id="PTHR46268:SF15">
    <property type="entry name" value="UNIVERSAL STRESS PROTEIN HP_0031"/>
    <property type="match status" value="1"/>
</dbReference>
<name>A0A418WLM3_9SPHN</name>
<dbReference type="InterPro" id="IPR006015">
    <property type="entry name" value="Universal_stress_UspA"/>
</dbReference>
<organism evidence="3 4">
    <name type="scientific">Sphingomonas cavernae</name>
    <dbReference type="NCBI Taxonomy" id="2320861"/>
    <lineage>
        <taxon>Bacteria</taxon>
        <taxon>Pseudomonadati</taxon>
        <taxon>Pseudomonadota</taxon>
        <taxon>Alphaproteobacteria</taxon>
        <taxon>Sphingomonadales</taxon>
        <taxon>Sphingomonadaceae</taxon>
        <taxon>Sphingomonas</taxon>
    </lineage>
</organism>